<dbReference type="EMBL" id="KV744944">
    <property type="protein sequence ID" value="OCK80827.1"/>
    <property type="molecule type" value="Genomic_DNA"/>
</dbReference>
<evidence type="ECO:0000313" key="3">
    <source>
        <dbReference type="Proteomes" id="UP000250266"/>
    </source>
</evidence>
<dbReference type="AlphaFoldDB" id="A0A8E2EBA0"/>
<dbReference type="Proteomes" id="UP000250266">
    <property type="component" value="Unassembled WGS sequence"/>
</dbReference>
<evidence type="ECO:0000256" key="1">
    <source>
        <dbReference type="SAM" id="MobiDB-lite"/>
    </source>
</evidence>
<reference evidence="2 3" key="1">
    <citation type="journal article" date="2016" name="Nat. Commun.">
        <title>Ectomycorrhizal ecology is imprinted in the genome of the dominant symbiotic fungus Cenococcum geophilum.</title>
        <authorList>
            <consortium name="DOE Joint Genome Institute"/>
            <person name="Peter M."/>
            <person name="Kohler A."/>
            <person name="Ohm R.A."/>
            <person name="Kuo A."/>
            <person name="Krutzmann J."/>
            <person name="Morin E."/>
            <person name="Arend M."/>
            <person name="Barry K.W."/>
            <person name="Binder M."/>
            <person name="Choi C."/>
            <person name="Clum A."/>
            <person name="Copeland A."/>
            <person name="Grisel N."/>
            <person name="Haridas S."/>
            <person name="Kipfer T."/>
            <person name="LaButti K."/>
            <person name="Lindquist E."/>
            <person name="Lipzen A."/>
            <person name="Maire R."/>
            <person name="Meier B."/>
            <person name="Mihaltcheva S."/>
            <person name="Molinier V."/>
            <person name="Murat C."/>
            <person name="Poggeler S."/>
            <person name="Quandt C.A."/>
            <person name="Sperisen C."/>
            <person name="Tritt A."/>
            <person name="Tisserant E."/>
            <person name="Crous P.W."/>
            <person name="Henrissat B."/>
            <person name="Nehls U."/>
            <person name="Egli S."/>
            <person name="Spatafora J.W."/>
            <person name="Grigoriev I.V."/>
            <person name="Martin F.M."/>
        </authorList>
    </citation>
    <scope>NUCLEOTIDE SEQUENCE [LARGE SCALE GENOMIC DNA]</scope>
    <source>
        <strain evidence="2 3">CBS 459.81</strain>
    </source>
</reference>
<feature type="region of interest" description="Disordered" evidence="1">
    <location>
        <begin position="1"/>
        <end position="28"/>
    </location>
</feature>
<feature type="compositionally biased region" description="Basic residues" evidence="1">
    <location>
        <begin position="19"/>
        <end position="28"/>
    </location>
</feature>
<keyword evidence="3" id="KW-1185">Reference proteome</keyword>
<proteinExistence type="predicted"/>
<feature type="region of interest" description="Disordered" evidence="1">
    <location>
        <begin position="108"/>
        <end position="138"/>
    </location>
</feature>
<gene>
    <name evidence="2" type="ORF">K432DRAFT_35345</name>
</gene>
<sequence length="151" mass="16671">MGHDGPSFLLSSLPSPTTPRRRYRAVNGAHTRRSANIRVFHPSLYIARDTTHAPQSLQRNIGATSTGAWDRTPLRGLNWFGFRTTRLSRTSGTAARCRQASSGEFKGPCWTESLENSGHQRPGSVRRRQDRESQLAGSAAGFHSRISVVVV</sequence>
<evidence type="ECO:0000313" key="2">
    <source>
        <dbReference type="EMBL" id="OCK80827.1"/>
    </source>
</evidence>
<organism evidence="2 3">
    <name type="scientific">Lepidopterella palustris CBS 459.81</name>
    <dbReference type="NCBI Taxonomy" id="1314670"/>
    <lineage>
        <taxon>Eukaryota</taxon>
        <taxon>Fungi</taxon>
        <taxon>Dikarya</taxon>
        <taxon>Ascomycota</taxon>
        <taxon>Pezizomycotina</taxon>
        <taxon>Dothideomycetes</taxon>
        <taxon>Pleosporomycetidae</taxon>
        <taxon>Mytilinidiales</taxon>
        <taxon>Argynnaceae</taxon>
        <taxon>Lepidopterella</taxon>
    </lineage>
</organism>
<protein>
    <submittedName>
        <fullName evidence="2">Uncharacterized protein</fullName>
    </submittedName>
</protein>
<name>A0A8E2EBA0_9PEZI</name>
<accession>A0A8E2EBA0</accession>